<dbReference type="EMBL" id="CAWVOK010000020">
    <property type="protein sequence ID" value="CAK8163021.1"/>
    <property type="molecule type" value="Genomic_DNA"/>
</dbReference>
<accession>A0ABP0EU21</accession>
<proteinExistence type="predicted"/>
<evidence type="ECO:0000313" key="2">
    <source>
        <dbReference type="Proteomes" id="UP001314181"/>
    </source>
</evidence>
<evidence type="ECO:0000313" key="1">
    <source>
        <dbReference type="EMBL" id="CAK8163021.1"/>
    </source>
</evidence>
<organism evidence="1 2">
    <name type="scientific">Candidatus Xenohaliotis californiensis</name>
    <dbReference type="NCBI Taxonomy" id="84677"/>
    <lineage>
        <taxon>Bacteria</taxon>
        <taxon>Pseudomonadati</taxon>
        <taxon>Pseudomonadota</taxon>
        <taxon>Alphaproteobacteria</taxon>
        <taxon>Rickettsiales</taxon>
        <taxon>Anaplasmataceae</taxon>
        <taxon>Candidatus Xenohaliotis</taxon>
    </lineage>
</organism>
<comment type="caution">
    <text evidence="1">The sequence shown here is derived from an EMBL/GenBank/DDBJ whole genome shotgun (WGS) entry which is preliminary data.</text>
</comment>
<gene>
    <name evidence="1" type="ORF">CAXC1_280001</name>
</gene>
<sequence length="39" mass="4418">MEIVEIIQNVKISIQVVDVRSERAFLCAAVYLCCITYIA</sequence>
<name>A0ABP0EU21_9RICK</name>
<protein>
    <submittedName>
        <fullName evidence="1">Uncharacterized protein</fullName>
    </submittedName>
</protein>
<reference evidence="1 2" key="1">
    <citation type="submission" date="2024-01" db="EMBL/GenBank/DDBJ databases">
        <authorList>
            <person name="Kunselman E."/>
        </authorList>
    </citation>
    <scope>NUCLEOTIDE SEQUENCE [LARGE SCALE GENOMIC DNA]</scope>
    <source>
        <strain evidence="1">2 abalone samples</strain>
    </source>
</reference>
<dbReference type="Proteomes" id="UP001314181">
    <property type="component" value="Unassembled WGS sequence"/>
</dbReference>
<keyword evidence="2" id="KW-1185">Reference proteome</keyword>